<dbReference type="AlphaFoldDB" id="A0AAE0U213"/>
<sequence length="151" mass="15418">MPTGNTKKIVKKPGDSDNLTQLSPEPEQDLNTNKMDSIDPQKTTKSAQDTTKKATQQASETTSGITDTITGAAKPVTSTLGNTVSGLTDTVGGTVGAATRGLGETIDSAVPGGMGRPVGDAVSNLGSGLERGVKEVGKGVKDTGEMRRSEE</sequence>
<feature type="compositionally biased region" description="Low complexity" evidence="1">
    <location>
        <begin position="83"/>
        <end position="103"/>
    </location>
</feature>
<reference evidence="3" key="1">
    <citation type="journal article" date="2023" name="Mol. Phylogenet. Evol.">
        <title>Genome-scale phylogeny and comparative genomics of the fungal order Sordariales.</title>
        <authorList>
            <person name="Hensen N."/>
            <person name="Bonometti L."/>
            <person name="Westerberg I."/>
            <person name="Brannstrom I.O."/>
            <person name="Guillou S."/>
            <person name="Cros-Aarteil S."/>
            <person name="Calhoun S."/>
            <person name="Haridas S."/>
            <person name="Kuo A."/>
            <person name="Mondo S."/>
            <person name="Pangilinan J."/>
            <person name="Riley R."/>
            <person name="LaButti K."/>
            <person name="Andreopoulos B."/>
            <person name="Lipzen A."/>
            <person name="Chen C."/>
            <person name="Yan M."/>
            <person name="Daum C."/>
            <person name="Ng V."/>
            <person name="Clum A."/>
            <person name="Steindorff A."/>
            <person name="Ohm R.A."/>
            <person name="Martin F."/>
            <person name="Silar P."/>
            <person name="Natvig D.O."/>
            <person name="Lalanne C."/>
            <person name="Gautier V."/>
            <person name="Ament-Velasquez S.L."/>
            <person name="Kruys A."/>
            <person name="Hutchinson M.I."/>
            <person name="Powell A.J."/>
            <person name="Barry K."/>
            <person name="Miller A.N."/>
            <person name="Grigoriev I.V."/>
            <person name="Debuchy R."/>
            <person name="Gladieux P."/>
            <person name="Hiltunen Thoren M."/>
            <person name="Johannesson H."/>
        </authorList>
    </citation>
    <scope>NUCLEOTIDE SEQUENCE</scope>
    <source>
        <strain evidence="3">FGSC 1904</strain>
    </source>
</reference>
<evidence type="ECO:0000313" key="4">
    <source>
        <dbReference type="Proteomes" id="UP001281003"/>
    </source>
</evidence>
<protein>
    <recommendedName>
        <fullName evidence="2">Senescence domain-containing protein</fullName>
    </recommendedName>
</protein>
<organism evidence="3 4">
    <name type="scientific">Sordaria brevicollis</name>
    <dbReference type="NCBI Taxonomy" id="83679"/>
    <lineage>
        <taxon>Eukaryota</taxon>
        <taxon>Fungi</taxon>
        <taxon>Dikarya</taxon>
        <taxon>Ascomycota</taxon>
        <taxon>Pezizomycotina</taxon>
        <taxon>Sordariomycetes</taxon>
        <taxon>Sordariomycetidae</taxon>
        <taxon>Sordariales</taxon>
        <taxon>Sordariaceae</taxon>
        <taxon>Sordaria</taxon>
    </lineage>
</organism>
<keyword evidence="4" id="KW-1185">Reference proteome</keyword>
<gene>
    <name evidence="3" type="ORF">B0T20DRAFT_427071</name>
</gene>
<accession>A0AAE0U213</accession>
<dbReference type="Gene3D" id="1.20.120.20">
    <property type="entry name" value="Apolipoprotein"/>
    <property type="match status" value="1"/>
</dbReference>
<feature type="region of interest" description="Disordered" evidence="1">
    <location>
        <begin position="1"/>
        <end position="151"/>
    </location>
</feature>
<evidence type="ECO:0000256" key="1">
    <source>
        <dbReference type="SAM" id="MobiDB-lite"/>
    </source>
</evidence>
<evidence type="ECO:0000313" key="3">
    <source>
        <dbReference type="EMBL" id="KAK3388103.1"/>
    </source>
</evidence>
<dbReference type="InterPro" id="IPR009686">
    <property type="entry name" value="Senescence/spartin_C"/>
</dbReference>
<name>A0AAE0U213_SORBR</name>
<feature type="domain" description="Senescence" evidence="2">
    <location>
        <begin position="40"/>
        <end position="142"/>
    </location>
</feature>
<dbReference type="PANTHER" id="PTHR40636:SF1">
    <property type="entry name" value="CSBD-LIKE DOMAIN-CONTAINING PROTEIN"/>
    <property type="match status" value="1"/>
</dbReference>
<reference evidence="3" key="2">
    <citation type="submission" date="2023-07" db="EMBL/GenBank/DDBJ databases">
        <authorList>
            <consortium name="Lawrence Berkeley National Laboratory"/>
            <person name="Haridas S."/>
            <person name="Hensen N."/>
            <person name="Bonometti L."/>
            <person name="Westerberg I."/>
            <person name="Brannstrom I.O."/>
            <person name="Guillou S."/>
            <person name="Cros-Aarteil S."/>
            <person name="Calhoun S."/>
            <person name="Kuo A."/>
            <person name="Mondo S."/>
            <person name="Pangilinan J."/>
            <person name="Riley R."/>
            <person name="LaButti K."/>
            <person name="Andreopoulos B."/>
            <person name="Lipzen A."/>
            <person name="Chen C."/>
            <person name="Yanf M."/>
            <person name="Daum C."/>
            <person name="Ng V."/>
            <person name="Clum A."/>
            <person name="Steindorff A."/>
            <person name="Ohm R."/>
            <person name="Martin F."/>
            <person name="Silar P."/>
            <person name="Natvig D."/>
            <person name="Lalanne C."/>
            <person name="Gautier V."/>
            <person name="Ament-velasquez S.L."/>
            <person name="Kruys A."/>
            <person name="Hutchinson M.I."/>
            <person name="Powell A.J."/>
            <person name="Barry K."/>
            <person name="Miller A.N."/>
            <person name="Grigoriev I.V."/>
            <person name="Debuchy R."/>
            <person name="Gladieux P."/>
            <person name="Thoren M.H."/>
            <person name="Johannesson H."/>
        </authorList>
    </citation>
    <scope>NUCLEOTIDE SEQUENCE</scope>
    <source>
        <strain evidence="3">FGSC 1904</strain>
    </source>
</reference>
<dbReference type="Pfam" id="PF06911">
    <property type="entry name" value="Senescence"/>
    <property type="match status" value="1"/>
</dbReference>
<feature type="compositionally biased region" description="Polar residues" evidence="1">
    <location>
        <begin position="17"/>
        <end position="69"/>
    </location>
</feature>
<comment type="caution">
    <text evidence="3">The sequence shown here is derived from an EMBL/GenBank/DDBJ whole genome shotgun (WGS) entry which is preliminary data.</text>
</comment>
<dbReference type="Proteomes" id="UP001281003">
    <property type="component" value="Unassembled WGS sequence"/>
</dbReference>
<proteinExistence type="predicted"/>
<evidence type="ECO:0000259" key="2">
    <source>
        <dbReference type="Pfam" id="PF06911"/>
    </source>
</evidence>
<dbReference type="EMBL" id="JAUTDP010000018">
    <property type="protein sequence ID" value="KAK3388103.1"/>
    <property type="molecule type" value="Genomic_DNA"/>
</dbReference>
<dbReference type="PANTHER" id="PTHR40636">
    <property type="entry name" value="CSBD-LIKE DOMAIN-CONTAINING PROTEIN"/>
    <property type="match status" value="1"/>
</dbReference>
<feature type="compositionally biased region" description="Basic and acidic residues" evidence="1">
    <location>
        <begin position="131"/>
        <end position="151"/>
    </location>
</feature>